<comment type="caution">
    <text evidence="6">The sequence shown here is derived from an EMBL/GenBank/DDBJ whole genome shotgun (WGS) entry which is preliminary data.</text>
</comment>
<dbReference type="OrthoDB" id="2269373at2759"/>
<feature type="domain" description="Zn(2)-C6 fungal-type" evidence="5">
    <location>
        <begin position="23"/>
        <end position="51"/>
    </location>
</feature>
<keyword evidence="7" id="KW-1185">Reference proteome</keyword>
<dbReference type="PANTHER" id="PTHR31001">
    <property type="entry name" value="UNCHARACTERIZED TRANSCRIPTIONAL REGULATORY PROTEIN"/>
    <property type="match status" value="1"/>
</dbReference>
<dbReference type="Proteomes" id="UP000749293">
    <property type="component" value="Unassembled WGS sequence"/>
</dbReference>
<feature type="compositionally biased region" description="Polar residues" evidence="4">
    <location>
        <begin position="89"/>
        <end position="100"/>
    </location>
</feature>
<dbReference type="GeneID" id="55968895"/>
<organism evidence="6 7">
    <name type="scientific">Geosmithia morbida</name>
    <dbReference type="NCBI Taxonomy" id="1094350"/>
    <lineage>
        <taxon>Eukaryota</taxon>
        <taxon>Fungi</taxon>
        <taxon>Dikarya</taxon>
        <taxon>Ascomycota</taxon>
        <taxon>Pezizomycotina</taxon>
        <taxon>Sordariomycetes</taxon>
        <taxon>Hypocreomycetidae</taxon>
        <taxon>Hypocreales</taxon>
        <taxon>Bionectriaceae</taxon>
        <taxon>Geosmithia</taxon>
    </lineage>
</organism>
<dbReference type="CDD" id="cd00067">
    <property type="entry name" value="GAL4"/>
    <property type="match status" value="1"/>
</dbReference>
<dbReference type="GO" id="GO:0000981">
    <property type="term" value="F:DNA-binding transcription factor activity, RNA polymerase II-specific"/>
    <property type="evidence" value="ECO:0007669"/>
    <property type="project" value="InterPro"/>
</dbReference>
<keyword evidence="3" id="KW-0539">Nucleus</keyword>
<dbReference type="Pfam" id="PF04082">
    <property type="entry name" value="Fungal_trans"/>
    <property type="match status" value="1"/>
</dbReference>
<dbReference type="GO" id="GO:0006351">
    <property type="term" value="P:DNA-templated transcription"/>
    <property type="evidence" value="ECO:0007669"/>
    <property type="project" value="InterPro"/>
</dbReference>
<dbReference type="RefSeq" id="XP_035319314.1">
    <property type="nucleotide sequence ID" value="XM_035464644.1"/>
</dbReference>
<feature type="region of interest" description="Disordered" evidence="4">
    <location>
        <begin position="739"/>
        <end position="758"/>
    </location>
</feature>
<dbReference type="AlphaFoldDB" id="A0A9P5CZM1"/>
<sequence>MSTSAGAPPSTASTAQRSQRVLACVLCQHRKIKCDRNTPCSNCLKANVTCTPSTPAPARKRRRPNQDLQERLARCEALLKQYAGGAPLTASSTGPSSAQGYGSGPTPSPAQTPMTAHTPGPSPAEPHTHWLDSKCRVYDAFSPGSCLAEPMGKPPAGKMIESEGGARFVDNRLWTSFYDELQAMRQIVDTEDPDESSTFGTEAPTPDHANDLILPGSSTPTSVEDFYPDAVHTFRLWQIFLERVNPLTKLIHVPTLQPYIVEATTNPAGVALQYQALLFSIYLMATTSLNETECAQVLNMPRAEAIKKFTGATRNALLRFDYLRNYDMASLQALVLFLVSIHMQQQHGLVRSSALHPRVAPPPHSSPFSPTPLPPLPPSSTFTDMLAYSTCPPPTQLSLQGRYDRHAAWVLSGTVVRIAQKMGYHRDGELLHLTPFETEMRRRLWWQILFQDTKLAVVSGLSHNFMRGPFDTKQPQNLNDADLLPGSTEPVVSREGPTEMSFVLMINRVGTFMVSDNSRSGFEAAIVAQGSATEGQGTDARSSEAEDTALLDHFRTVVDELDHDLREIERRFIDPTAGGVHAAAKTLRIMLTEKMMGMLTPAREQPEWGTEIFTPKDNFFKIVLMNNEHSVDSYEVMNELGFLWIVLMHFQLDAFSVLTGQLVHHPTGSLSDRGWKVVEKIYKWQPELYDMSVKVHLDQAQFTLKAWKAREQAFAKMGLATETPQAIIKLRECLPSYDSRSSTATSATPPPVTTHMAPPSTDYDPFLGGLDNNSYGWEMWDMMPGATTNNQLSAAFFGGFNMMTEPE</sequence>
<accession>A0A9P5CZM1</accession>
<feature type="region of interest" description="Disordered" evidence="4">
    <location>
        <begin position="86"/>
        <end position="128"/>
    </location>
</feature>
<dbReference type="GO" id="GO:0005634">
    <property type="term" value="C:nucleus"/>
    <property type="evidence" value="ECO:0007669"/>
    <property type="project" value="UniProtKB-SubCell"/>
</dbReference>
<dbReference type="SMART" id="SM00066">
    <property type="entry name" value="GAL4"/>
    <property type="match status" value="1"/>
</dbReference>
<dbReference type="SUPFAM" id="SSF57701">
    <property type="entry name" value="Zn2/Cys6 DNA-binding domain"/>
    <property type="match status" value="1"/>
</dbReference>
<dbReference type="Pfam" id="PF00172">
    <property type="entry name" value="Zn_clus"/>
    <property type="match status" value="1"/>
</dbReference>
<evidence type="ECO:0000313" key="7">
    <source>
        <dbReference type="Proteomes" id="UP000749293"/>
    </source>
</evidence>
<name>A0A9P5CZM1_9HYPO</name>
<evidence type="ECO:0000256" key="2">
    <source>
        <dbReference type="ARBA" id="ARBA00022723"/>
    </source>
</evidence>
<comment type="subcellular location">
    <subcellularLocation>
        <location evidence="1">Nucleus</location>
    </subcellularLocation>
</comment>
<dbReference type="PROSITE" id="PS50048">
    <property type="entry name" value="ZN2_CY6_FUNGAL_2"/>
    <property type="match status" value="1"/>
</dbReference>
<protein>
    <submittedName>
        <fullName evidence="6">Fungal trans</fullName>
    </submittedName>
</protein>
<dbReference type="Gene3D" id="4.10.240.10">
    <property type="entry name" value="Zn(2)-C6 fungal-type DNA-binding domain"/>
    <property type="match status" value="1"/>
</dbReference>
<dbReference type="InterPro" id="IPR036864">
    <property type="entry name" value="Zn2-C6_fun-type_DNA-bd_sf"/>
</dbReference>
<dbReference type="EMBL" id="JAANYQ010000015">
    <property type="protein sequence ID" value="KAF4120662.1"/>
    <property type="molecule type" value="Genomic_DNA"/>
</dbReference>
<feature type="region of interest" description="Disordered" evidence="4">
    <location>
        <begin position="190"/>
        <end position="212"/>
    </location>
</feature>
<reference evidence="6" key="1">
    <citation type="submission" date="2020-03" db="EMBL/GenBank/DDBJ databases">
        <title>Site-based positive gene gene selection in Geosmithia morbida across the United States reveals a broad range of putative effectors and factors for local host and environmental adapation.</title>
        <authorList>
            <person name="Onufrak A."/>
            <person name="Murdoch R.W."/>
            <person name="Gazis R."/>
            <person name="Huff M."/>
            <person name="Staton M."/>
            <person name="Klingeman W."/>
            <person name="Hadziabdic D."/>
        </authorList>
    </citation>
    <scope>NUCLEOTIDE SEQUENCE</scope>
    <source>
        <strain evidence="6">1262</strain>
    </source>
</reference>
<keyword evidence="2" id="KW-0479">Metal-binding</keyword>
<dbReference type="InterPro" id="IPR050613">
    <property type="entry name" value="Sec_Metabolite_Reg"/>
</dbReference>
<evidence type="ECO:0000313" key="6">
    <source>
        <dbReference type="EMBL" id="KAF4120662.1"/>
    </source>
</evidence>
<dbReference type="CDD" id="cd12148">
    <property type="entry name" value="fungal_TF_MHR"/>
    <property type="match status" value="1"/>
</dbReference>
<dbReference type="SMART" id="SM00906">
    <property type="entry name" value="Fungal_trans"/>
    <property type="match status" value="1"/>
</dbReference>
<dbReference type="GO" id="GO:0008270">
    <property type="term" value="F:zinc ion binding"/>
    <property type="evidence" value="ECO:0007669"/>
    <property type="project" value="InterPro"/>
</dbReference>
<dbReference type="PANTHER" id="PTHR31001:SF85">
    <property type="entry name" value="ZN(II)2CYS6 TRANSCRIPTION FACTOR (EUROFUNG)"/>
    <property type="match status" value="1"/>
</dbReference>
<evidence type="ECO:0000259" key="5">
    <source>
        <dbReference type="PROSITE" id="PS50048"/>
    </source>
</evidence>
<evidence type="ECO:0000256" key="4">
    <source>
        <dbReference type="SAM" id="MobiDB-lite"/>
    </source>
</evidence>
<gene>
    <name evidence="6" type="ORF">GMORB2_2665</name>
</gene>
<evidence type="ECO:0000256" key="3">
    <source>
        <dbReference type="ARBA" id="ARBA00023242"/>
    </source>
</evidence>
<dbReference type="GO" id="GO:0003677">
    <property type="term" value="F:DNA binding"/>
    <property type="evidence" value="ECO:0007669"/>
    <property type="project" value="InterPro"/>
</dbReference>
<dbReference type="InterPro" id="IPR001138">
    <property type="entry name" value="Zn2Cys6_DnaBD"/>
</dbReference>
<proteinExistence type="predicted"/>
<evidence type="ECO:0000256" key="1">
    <source>
        <dbReference type="ARBA" id="ARBA00004123"/>
    </source>
</evidence>
<dbReference type="InterPro" id="IPR007219">
    <property type="entry name" value="XnlR_reg_dom"/>
</dbReference>